<comment type="caution">
    <text evidence="2">The sequence shown here is derived from an EMBL/GenBank/DDBJ whole genome shotgun (WGS) entry which is preliminary data.</text>
</comment>
<feature type="region of interest" description="Disordered" evidence="1">
    <location>
        <begin position="368"/>
        <end position="399"/>
    </location>
</feature>
<feature type="compositionally biased region" description="Basic residues" evidence="1">
    <location>
        <begin position="271"/>
        <end position="282"/>
    </location>
</feature>
<dbReference type="Proteomes" id="UP000286045">
    <property type="component" value="Unassembled WGS sequence"/>
</dbReference>
<feature type="compositionally biased region" description="Basic residues" evidence="1">
    <location>
        <begin position="76"/>
        <end position="89"/>
    </location>
</feature>
<feature type="compositionally biased region" description="Basic and acidic residues" evidence="1">
    <location>
        <begin position="39"/>
        <end position="48"/>
    </location>
</feature>
<name>A0A439DA75_9PEZI</name>
<keyword evidence="3" id="KW-1185">Reference proteome</keyword>
<evidence type="ECO:0000313" key="3">
    <source>
        <dbReference type="Proteomes" id="UP000286045"/>
    </source>
</evidence>
<proteinExistence type="predicted"/>
<dbReference type="STRING" id="363999.A0A439DA75"/>
<evidence type="ECO:0000256" key="1">
    <source>
        <dbReference type="SAM" id="MobiDB-lite"/>
    </source>
</evidence>
<protein>
    <submittedName>
        <fullName evidence="2">Uncharacterized protein</fullName>
    </submittedName>
</protein>
<reference evidence="2 3" key="1">
    <citation type="submission" date="2018-12" db="EMBL/GenBank/DDBJ databases">
        <title>Draft genome sequence of Xylaria grammica IHI A82.</title>
        <authorList>
            <person name="Buettner E."/>
            <person name="Kellner H."/>
        </authorList>
    </citation>
    <scope>NUCLEOTIDE SEQUENCE [LARGE SCALE GENOMIC DNA]</scope>
    <source>
        <strain evidence="2 3">IHI A82</strain>
    </source>
</reference>
<sequence>MFQLNLSRDVDENAELALTEFESWYKQNNISALLRARKTAREQRDNHQHQQRRSQTASSFGGDAALTSRQSVRGGRSNRRSRGNAKHRTRRDEGIDELDGDVVKFESDVDEVENNHEHHSATHAPYVWHSGSPYPNNASQYADNPSCQFQDYLEDEDDSSKYEPSELYSPFPPEDTPDTIEDDTGALILKGVVYPGMAGFDSATEKDRRMRNQKKDPAVLLKLEANSQLVTRVEEVLNTNLDYQRTRDVYDEPSVDGSGDENDAIVNESRTKRRAKPKHHRREERAFPARRLEDLAEHLPLHNHGVHPDVGSLRDCNNGLDDDEGSQTYHGLIGQCLMTPRQISEPMFTHLSQEHYDDSTRRHERLPGLALRPGNPNAAFASPTSNFKKSPPRYSGKENSHLIIKSPSSFNSYLHPSGDSMEASNYNPLCPQPRDGFGYRIYSPYDEEPKSATSSGFNPINSSSNYDPAHIPNMMSNPYHRSQPGGEDYSL</sequence>
<dbReference type="EMBL" id="RYZI01000084">
    <property type="protein sequence ID" value="RWA11302.1"/>
    <property type="molecule type" value="Genomic_DNA"/>
</dbReference>
<dbReference type="AlphaFoldDB" id="A0A439DA75"/>
<feature type="compositionally biased region" description="Polar residues" evidence="1">
    <location>
        <begin position="451"/>
        <end position="466"/>
    </location>
</feature>
<organism evidence="2 3">
    <name type="scientific">Xylaria grammica</name>
    <dbReference type="NCBI Taxonomy" id="363999"/>
    <lineage>
        <taxon>Eukaryota</taxon>
        <taxon>Fungi</taxon>
        <taxon>Dikarya</taxon>
        <taxon>Ascomycota</taxon>
        <taxon>Pezizomycotina</taxon>
        <taxon>Sordariomycetes</taxon>
        <taxon>Xylariomycetidae</taxon>
        <taxon>Xylariales</taxon>
        <taxon>Xylariaceae</taxon>
        <taxon>Xylaria</taxon>
    </lineage>
</organism>
<feature type="region of interest" description="Disordered" evidence="1">
    <location>
        <begin position="250"/>
        <end position="285"/>
    </location>
</feature>
<feature type="region of interest" description="Disordered" evidence="1">
    <location>
        <begin position="440"/>
        <end position="491"/>
    </location>
</feature>
<feature type="compositionally biased region" description="Acidic residues" evidence="1">
    <location>
        <begin position="251"/>
        <end position="263"/>
    </location>
</feature>
<feature type="region of interest" description="Disordered" evidence="1">
    <location>
        <begin position="153"/>
        <end position="177"/>
    </location>
</feature>
<feature type="region of interest" description="Disordered" evidence="1">
    <location>
        <begin position="38"/>
        <end position="95"/>
    </location>
</feature>
<accession>A0A439DA75</accession>
<gene>
    <name evidence="2" type="ORF">EKO27_g3820</name>
</gene>
<evidence type="ECO:0000313" key="2">
    <source>
        <dbReference type="EMBL" id="RWA11302.1"/>
    </source>
</evidence>